<evidence type="ECO:0000313" key="12">
    <source>
        <dbReference type="Proteomes" id="UP000265515"/>
    </source>
</evidence>
<organism evidence="11 12">
    <name type="scientific">Chara braunii</name>
    <name type="common">Braun's stonewort</name>
    <dbReference type="NCBI Taxonomy" id="69332"/>
    <lineage>
        <taxon>Eukaryota</taxon>
        <taxon>Viridiplantae</taxon>
        <taxon>Streptophyta</taxon>
        <taxon>Charophyceae</taxon>
        <taxon>Charales</taxon>
        <taxon>Characeae</taxon>
        <taxon>Chara</taxon>
    </lineage>
</organism>
<keyword evidence="12" id="KW-1185">Reference proteome</keyword>
<name>A0A388KPM1_CHABU</name>
<accession>A0A388KPM1</accession>
<dbReference type="InterPro" id="IPR018108">
    <property type="entry name" value="MCP_transmembrane"/>
</dbReference>
<keyword evidence="5" id="KW-0677">Repeat</keyword>
<dbReference type="GO" id="GO:0016020">
    <property type="term" value="C:membrane"/>
    <property type="evidence" value="ECO:0007669"/>
    <property type="project" value="UniProtKB-SubCell"/>
</dbReference>
<dbReference type="AlphaFoldDB" id="A0A388KPM1"/>
<dbReference type="OrthoDB" id="269120at2759"/>
<evidence type="ECO:0000256" key="7">
    <source>
        <dbReference type="ARBA" id="ARBA00023136"/>
    </source>
</evidence>
<dbReference type="Gene3D" id="1.50.40.10">
    <property type="entry name" value="Mitochondrial carrier domain"/>
    <property type="match status" value="1"/>
</dbReference>
<keyword evidence="4 8" id="KW-0812">Transmembrane</keyword>
<evidence type="ECO:0000256" key="5">
    <source>
        <dbReference type="ARBA" id="ARBA00022737"/>
    </source>
</evidence>
<keyword evidence="7 8" id="KW-0472">Membrane</keyword>
<evidence type="ECO:0000256" key="4">
    <source>
        <dbReference type="ARBA" id="ARBA00022692"/>
    </source>
</evidence>
<evidence type="ECO:0000256" key="9">
    <source>
        <dbReference type="RuleBase" id="RU000488"/>
    </source>
</evidence>
<comment type="similarity">
    <text evidence="2 9">Belongs to the mitochondrial carrier (TC 2.A.29) family.</text>
</comment>
<dbReference type="SUPFAM" id="SSF103506">
    <property type="entry name" value="Mitochondrial carrier"/>
    <property type="match status" value="1"/>
</dbReference>
<proteinExistence type="inferred from homology"/>
<dbReference type="GO" id="GO:0006862">
    <property type="term" value="P:nucleotide transport"/>
    <property type="evidence" value="ECO:0007669"/>
    <property type="project" value="InterPro"/>
</dbReference>
<sequence length="519" mass="56791">MDAISHGALHYTAASLTSKIFQYGGGPLRRSSCQAHAQAHAQAQAQALESWDKMGHNCPQALEPRDKMGQSCQQALELRDKMGQSCPQALEKWDTIGHSGPEGLESRDKVAKKWVNMGQICQQALEPRGKETKKGWKVGQSCPQTVQVRDKMGQSCPQTVQVRDKMVQSCPQTVQVRNKMGQSCAEPSCWSTVAACEAGNGVCVGGHALPDVQTNGGGLDSALGKVGGIKWRNAVAGSVAGLASVVALYPLEVVRTRFQDPTGTLMMSTSMVTLRITYGWRGLFAGMGPALLGTTASWGVYFFLYTEAKSRYERKYGKELGPKFHLLSAAEAGSLTCLVSNPIWVVKTRLQLQQPGSHVRPYKGFTDAVRCIVKEEGLRGFYRGLYPSLILVSHGALQFMAYEEGKKVFRCLRAQGDLRSASKDKISLLTSTDYAVLGAGSKLIAALFTYPYMVIRSRLQLRPDLEGLAKYRNSLHTLHETVRYEGLLGLYKGFAPHALRVMPASAITFLVYESIMKLL</sequence>
<keyword evidence="6 10" id="KW-1133">Transmembrane helix</keyword>
<dbReference type="STRING" id="69332.A0A388KPM1"/>
<feature type="repeat" description="Solcar" evidence="8">
    <location>
        <begin position="429"/>
        <end position="518"/>
    </location>
</feature>
<dbReference type="GO" id="GO:0055085">
    <property type="term" value="P:transmembrane transport"/>
    <property type="evidence" value="ECO:0007669"/>
    <property type="project" value="InterPro"/>
</dbReference>
<protein>
    <submittedName>
        <fullName evidence="11">Uncharacterized protein</fullName>
    </submittedName>
</protein>
<feature type="repeat" description="Solcar" evidence="8">
    <location>
        <begin position="320"/>
        <end position="408"/>
    </location>
</feature>
<dbReference type="PROSITE" id="PS50920">
    <property type="entry name" value="SOLCAR"/>
    <property type="match status" value="3"/>
</dbReference>
<feature type="transmembrane region" description="Helical" evidence="10">
    <location>
        <begin position="283"/>
        <end position="305"/>
    </location>
</feature>
<comment type="subcellular location">
    <subcellularLocation>
        <location evidence="1">Membrane</location>
        <topology evidence="1">Multi-pass membrane protein</topology>
    </subcellularLocation>
</comment>
<comment type="caution">
    <text evidence="11">The sequence shown here is derived from an EMBL/GenBank/DDBJ whole genome shotgun (WGS) entry which is preliminary data.</text>
</comment>
<dbReference type="FunFam" id="1.50.40.10:FF:000090">
    <property type="entry name" value="Folate transporter 1, chloroplastic"/>
    <property type="match status" value="1"/>
</dbReference>
<dbReference type="Gramene" id="GBG71977">
    <property type="protein sequence ID" value="GBG71977"/>
    <property type="gene ID" value="CBR_g10915"/>
</dbReference>
<evidence type="ECO:0000313" key="11">
    <source>
        <dbReference type="EMBL" id="GBG71977.1"/>
    </source>
</evidence>
<reference evidence="11 12" key="1">
    <citation type="journal article" date="2018" name="Cell">
        <title>The Chara Genome: Secondary Complexity and Implications for Plant Terrestrialization.</title>
        <authorList>
            <person name="Nishiyama T."/>
            <person name="Sakayama H."/>
            <person name="Vries J.D."/>
            <person name="Buschmann H."/>
            <person name="Saint-Marcoux D."/>
            <person name="Ullrich K.K."/>
            <person name="Haas F.B."/>
            <person name="Vanderstraeten L."/>
            <person name="Becker D."/>
            <person name="Lang D."/>
            <person name="Vosolsobe S."/>
            <person name="Rombauts S."/>
            <person name="Wilhelmsson P.K.I."/>
            <person name="Janitza P."/>
            <person name="Kern R."/>
            <person name="Heyl A."/>
            <person name="Rumpler F."/>
            <person name="Villalobos L.I.A.C."/>
            <person name="Clay J.M."/>
            <person name="Skokan R."/>
            <person name="Toyoda A."/>
            <person name="Suzuki Y."/>
            <person name="Kagoshima H."/>
            <person name="Schijlen E."/>
            <person name="Tajeshwar N."/>
            <person name="Catarino B."/>
            <person name="Hetherington A.J."/>
            <person name="Saltykova A."/>
            <person name="Bonnot C."/>
            <person name="Breuninger H."/>
            <person name="Symeonidi A."/>
            <person name="Radhakrishnan G.V."/>
            <person name="Van Nieuwerburgh F."/>
            <person name="Deforce D."/>
            <person name="Chang C."/>
            <person name="Karol K.G."/>
            <person name="Hedrich R."/>
            <person name="Ulvskov P."/>
            <person name="Glockner G."/>
            <person name="Delwiche C.F."/>
            <person name="Petrasek J."/>
            <person name="Van de Peer Y."/>
            <person name="Friml J."/>
            <person name="Beilby M."/>
            <person name="Dolan L."/>
            <person name="Kohara Y."/>
            <person name="Sugano S."/>
            <person name="Fujiyama A."/>
            <person name="Delaux P.-M."/>
            <person name="Quint M."/>
            <person name="TheiBen G."/>
            <person name="Hagemann M."/>
            <person name="Harholt J."/>
            <person name="Dunand C."/>
            <person name="Zachgo S."/>
            <person name="Langdale J."/>
            <person name="Maumus F."/>
            <person name="Straeten D.V.D."/>
            <person name="Gould S.B."/>
            <person name="Rensing S.A."/>
        </authorList>
    </citation>
    <scope>NUCLEOTIDE SEQUENCE [LARGE SCALE GENOMIC DNA]</scope>
    <source>
        <strain evidence="11 12">S276</strain>
    </source>
</reference>
<evidence type="ECO:0000256" key="10">
    <source>
        <dbReference type="SAM" id="Phobius"/>
    </source>
</evidence>
<keyword evidence="3 9" id="KW-0813">Transport</keyword>
<evidence type="ECO:0000256" key="1">
    <source>
        <dbReference type="ARBA" id="ARBA00004141"/>
    </source>
</evidence>
<gene>
    <name evidence="11" type="ORF">CBR_g10915</name>
</gene>
<dbReference type="Proteomes" id="UP000265515">
    <property type="component" value="Unassembled WGS sequence"/>
</dbReference>
<evidence type="ECO:0000256" key="2">
    <source>
        <dbReference type="ARBA" id="ARBA00006375"/>
    </source>
</evidence>
<evidence type="ECO:0000256" key="3">
    <source>
        <dbReference type="ARBA" id="ARBA00022448"/>
    </source>
</evidence>
<evidence type="ECO:0000256" key="8">
    <source>
        <dbReference type="PROSITE-ProRule" id="PRU00282"/>
    </source>
</evidence>
<dbReference type="InterPro" id="IPR023395">
    <property type="entry name" value="MCP_dom_sf"/>
</dbReference>
<dbReference type="InterPro" id="IPR044712">
    <property type="entry name" value="SLC25A32-like"/>
</dbReference>
<dbReference type="EMBL" id="BFEA01000156">
    <property type="protein sequence ID" value="GBG71977.1"/>
    <property type="molecule type" value="Genomic_DNA"/>
</dbReference>
<dbReference type="Pfam" id="PF00153">
    <property type="entry name" value="Mito_carr"/>
    <property type="match status" value="3"/>
</dbReference>
<dbReference type="PANTHER" id="PTHR45683">
    <property type="entry name" value="MITOCHONDRIAL NICOTINAMIDE ADENINE DINUCLEOTIDE TRANSPORTER 1-RELATED-RELATED"/>
    <property type="match status" value="1"/>
</dbReference>
<evidence type="ECO:0000256" key="6">
    <source>
        <dbReference type="ARBA" id="ARBA00022989"/>
    </source>
</evidence>
<feature type="repeat" description="Solcar" evidence="8">
    <location>
        <begin position="228"/>
        <end position="311"/>
    </location>
</feature>